<protein>
    <recommendedName>
        <fullName evidence="3">DUF2793 domain-containing protein</fullName>
    </recommendedName>
</protein>
<evidence type="ECO:0000313" key="2">
    <source>
        <dbReference type="Proteomes" id="UP000279673"/>
    </source>
</evidence>
<dbReference type="CDD" id="cd19958">
    <property type="entry name" value="pyocin_knob"/>
    <property type="match status" value="1"/>
</dbReference>
<gene>
    <name evidence="1" type="ORF">DYS74_15845</name>
</gene>
<evidence type="ECO:0000313" key="1">
    <source>
        <dbReference type="EMBL" id="RLL62805.1"/>
    </source>
</evidence>
<sequence>MTLPTITTPPASPSRNDPATFSPRADALVAYIATLVADLNALVAEVNKYGDGFPLFVPTGSAAAPGLSFVGDGDTGLFRTGANAIGLATGGVERARITAAGLQLTGLLSGTAVVQSAADTTPGRLLTPGWMGLGAMSSPALDNIDRYDIPQGFWWVSSATTLGTLPTGATVGDGVLVLRPTLNQTTQIYTTPNNGQTWIRKSYSTTSWGPWRRLYDSGNVLGTVGQAAGVPTGALFGAGSNANGSYEMRADGYLECSATITSLTTGAKTWTFPASFVAAPVVTMTAVSASVLAAAQLDAAPDATGCTFSVRDKTDTRLAAAVHLRATGRWSTMT</sequence>
<accession>A0A421BKL8</accession>
<reference evidence="1 2" key="1">
    <citation type="submission" date="2018-10" db="EMBL/GenBank/DDBJ databases">
        <title>Rhodobacter sp . BO-81.</title>
        <authorList>
            <person name="Im W.T."/>
        </authorList>
    </citation>
    <scope>NUCLEOTIDE SEQUENCE [LARGE SCALE GENOMIC DNA]</scope>
    <source>
        <strain evidence="1 2">BO-81</strain>
    </source>
</reference>
<evidence type="ECO:0008006" key="3">
    <source>
        <dbReference type="Google" id="ProtNLM"/>
    </source>
</evidence>
<keyword evidence="2" id="KW-1185">Reference proteome</keyword>
<name>A0A421BKL8_9RHOB</name>
<comment type="caution">
    <text evidence="1">The sequence shown here is derived from an EMBL/GenBank/DDBJ whole genome shotgun (WGS) entry which is preliminary data.</text>
</comment>
<dbReference type="AlphaFoldDB" id="A0A421BKL8"/>
<dbReference type="Proteomes" id="UP000279673">
    <property type="component" value="Unassembled WGS sequence"/>
</dbReference>
<proteinExistence type="predicted"/>
<dbReference type="RefSeq" id="WP_121534650.1">
    <property type="nucleotide sequence ID" value="NZ_RCHI01000019.1"/>
</dbReference>
<organism evidence="1 2">
    <name type="scientific">Paenirhodobacter hankyongi</name>
    <dbReference type="NCBI Taxonomy" id="2294033"/>
    <lineage>
        <taxon>Bacteria</taxon>
        <taxon>Pseudomonadati</taxon>
        <taxon>Pseudomonadota</taxon>
        <taxon>Alphaproteobacteria</taxon>
        <taxon>Rhodobacterales</taxon>
        <taxon>Rhodobacter group</taxon>
        <taxon>Paenirhodobacter</taxon>
    </lineage>
</organism>
<dbReference type="EMBL" id="RCHI01000019">
    <property type="protein sequence ID" value="RLL62805.1"/>
    <property type="molecule type" value="Genomic_DNA"/>
</dbReference>